<dbReference type="PROSITE" id="PS50850">
    <property type="entry name" value="MFS"/>
    <property type="match status" value="1"/>
</dbReference>
<evidence type="ECO:0000259" key="7">
    <source>
        <dbReference type="PROSITE" id="PS50850"/>
    </source>
</evidence>
<name>I4AQ18_BERLS</name>
<feature type="transmembrane region" description="Helical" evidence="6">
    <location>
        <begin position="219"/>
        <end position="243"/>
    </location>
</feature>
<dbReference type="Pfam" id="PF07690">
    <property type="entry name" value="MFS_1"/>
    <property type="match status" value="1"/>
</dbReference>
<dbReference type="RefSeq" id="WP_014799477.1">
    <property type="nucleotide sequence ID" value="NC_018018.1"/>
</dbReference>
<dbReference type="AlphaFoldDB" id="I4AQ18"/>
<keyword evidence="3 6" id="KW-0812">Transmembrane</keyword>
<keyword evidence="4 6" id="KW-1133">Transmembrane helix</keyword>
<protein>
    <submittedName>
        <fullName evidence="8">Arabinose efflux permease family protein</fullName>
    </submittedName>
</protein>
<reference evidence="9" key="1">
    <citation type="submission" date="2012-06" db="EMBL/GenBank/DDBJ databases">
        <title>The complete genome of Flexibacter litoralis DSM 6794.</title>
        <authorList>
            <person name="Lucas S."/>
            <person name="Copeland A."/>
            <person name="Lapidus A."/>
            <person name="Glavina del Rio T."/>
            <person name="Dalin E."/>
            <person name="Tice H."/>
            <person name="Bruce D."/>
            <person name="Goodwin L."/>
            <person name="Pitluck S."/>
            <person name="Peters L."/>
            <person name="Ovchinnikova G."/>
            <person name="Lu M."/>
            <person name="Kyrpides N."/>
            <person name="Mavromatis K."/>
            <person name="Ivanova N."/>
            <person name="Brettin T."/>
            <person name="Detter J.C."/>
            <person name="Han C."/>
            <person name="Larimer F."/>
            <person name="Land M."/>
            <person name="Hauser L."/>
            <person name="Markowitz V."/>
            <person name="Cheng J.-F."/>
            <person name="Hugenholtz P."/>
            <person name="Woyke T."/>
            <person name="Wu D."/>
            <person name="Spring S."/>
            <person name="Lang E."/>
            <person name="Kopitz M."/>
            <person name="Brambilla E."/>
            <person name="Klenk H.-P."/>
            <person name="Eisen J.A."/>
        </authorList>
    </citation>
    <scope>NUCLEOTIDE SEQUENCE [LARGE SCALE GENOMIC DNA]</scope>
    <source>
        <strain evidence="9">ATCC 23117 / DSM 6794 / NBRC 15988 / NCIMB 1366 / Sio-4</strain>
    </source>
</reference>
<dbReference type="STRING" id="880071.Fleli_3741"/>
<dbReference type="PANTHER" id="PTHR43124">
    <property type="entry name" value="PURINE EFFLUX PUMP PBUE"/>
    <property type="match status" value="1"/>
</dbReference>
<feature type="transmembrane region" description="Helical" evidence="6">
    <location>
        <begin position="284"/>
        <end position="304"/>
    </location>
</feature>
<evidence type="ECO:0000313" key="9">
    <source>
        <dbReference type="Proteomes" id="UP000006054"/>
    </source>
</evidence>
<dbReference type="GO" id="GO:0005886">
    <property type="term" value="C:plasma membrane"/>
    <property type="evidence" value="ECO:0007669"/>
    <property type="project" value="UniProtKB-SubCell"/>
</dbReference>
<feature type="transmembrane region" description="Helical" evidence="6">
    <location>
        <begin position="310"/>
        <end position="329"/>
    </location>
</feature>
<dbReference type="InterPro" id="IPR011701">
    <property type="entry name" value="MFS"/>
</dbReference>
<feature type="domain" description="Major facilitator superfamily (MFS) profile" evidence="7">
    <location>
        <begin position="7"/>
        <end position="408"/>
    </location>
</feature>
<dbReference type="OrthoDB" id="9812221at2"/>
<feature type="transmembrane region" description="Helical" evidence="6">
    <location>
        <begin position="43"/>
        <end position="65"/>
    </location>
</feature>
<feature type="transmembrane region" description="Helical" evidence="6">
    <location>
        <begin position="98"/>
        <end position="119"/>
    </location>
</feature>
<evidence type="ECO:0000256" key="2">
    <source>
        <dbReference type="ARBA" id="ARBA00022475"/>
    </source>
</evidence>
<feature type="transmembrane region" description="Helical" evidence="6">
    <location>
        <begin position="72"/>
        <end position="92"/>
    </location>
</feature>
<evidence type="ECO:0000256" key="4">
    <source>
        <dbReference type="ARBA" id="ARBA00022989"/>
    </source>
</evidence>
<evidence type="ECO:0000256" key="1">
    <source>
        <dbReference type="ARBA" id="ARBA00004651"/>
    </source>
</evidence>
<dbReference type="Gene3D" id="1.20.1250.20">
    <property type="entry name" value="MFS general substrate transporter like domains"/>
    <property type="match status" value="1"/>
</dbReference>
<evidence type="ECO:0000256" key="5">
    <source>
        <dbReference type="ARBA" id="ARBA00023136"/>
    </source>
</evidence>
<keyword evidence="2" id="KW-1003">Cell membrane</keyword>
<gene>
    <name evidence="8" type="ordered locus">Fleli_3741</name>
</gene>
<feature type="transmembrane region" description="Helical" evidence="6">
    <location>
        <begin position="350"/>
        <end position="371"/>
    </location>
</feature>
<accession>I4AQ18</accession>
<dbReference type="GO" id="GO:0022857">
    <property type="term" value="F:transmembrane transporter activity"/>
    <property type="evidence" value="ECO:0007669"/>
    <property type="project" value="InterPro"/>
</dbReference>
<feature type="transmembrane region" description="Helical" evidence="6">
    <location>
        <begin position="383"/>
        <end position="404"/>
    </location>
</feature>
<organism evidence="8 9">
    <name type="scientific">Bernardetia litoralis (strain ATCC 23117 / DSM 6794 / NBRC 15988 / NCIMB 1366 / Fx l1 / Sio-4)</name>
    <name type="common">Flexibacter litoralis</name>
    <dbReference type="NCBI Taxonomy" id="880071"/>
    <lineage>
        <taxon>Bacteria</taxon>
        <taxon>Pseudomonadati</taxon>
        <taxon>Bacteroidota</taxon>
        <taxon>Cytophagia</taxon>
        <taxon>Cytophagales</taxon>
        <taxon>Bernardetiaceae</taxon>
        <taxon>Bernardetia</taxon>
    </lineage>
</organism>
<dbReference type="InterPro" id="IPR050189">
    <property type="entry name" value="MFS_Efflux_Transporters"/>
</dbReference>
<keyword evidence="5 6" id="KW-0472">Membrane</keyword>
<dbReference type="SUPFAM" id="SSF103473">
    <property type="entry name" value="MFS general substrate transporter"/>
    <property type="match status" value="1"/>
</dbReference>
<dbReference type="Proteomes" id="UP000006054">
    <property type="component" value="Chromosome"/>
</dbReference>
<sequence length="409" mass="45250">MKNKSFILFLLAAANFTHIMDIMIIMPLSNRLMELFQIAPQEYTLLVSAYSSCAFVAGLLGAVYLDKFDRRNAFLVVYAFFGMATFACSFVPNFYFFLVFRGVAGFFGGIIGALVLAMASDLFVAEERGKAIGIIMMAFSAASVIGIPTGLYLAIQFDWHAPFQLLGVLSFIIWLISFKYIPSLRAHIDAKNKDDIGSGHKETRKEALLKLLTSKNARLALLLTFTLVLGQFMIIPFITPFMIRNIGFSESQITLIYFIGGGFTIFTSPLFGRYVDRFGARKMFNIILPISFVAVAILTHLNIILDSVPIWVALCITTFFFVFGSGRMIPAQTQLTMAIPAKRRASFMSLNSSVQQLGSAMASIIGGFIVIESNTPTKELINYNWVGIIAVCIGITGLFVFPLIKSVKD</sequence>
<keyword evidence="9" id="KW-1185">Reference proteome</keyword>
<evidence type="ECO:0000256" key="3">
    <source>
        <dbReference type="ARBA" id="ARBA00022692"/>
    </source>
</evidence>
<dbReference type="PANTHER" id="PTHR43124:SF3">
    <property type="entry name" value="CHLORAMPHENICOL EFFLUX PUMP RV0191"/>
    <property type="match status" value="1"/>
</dbReference>
<feature type="transmembrane region" description="Helical" evidence="6">
    <location>
        <begin position="131"/>
        <end position="155"/>
    </location>
</feature>
<feature type="transmembrane region" description="Helical" evidence="6">
    <location>
        <begin position="255"/>
        <end position="272"/>
    </location>
</feature>
<dbReference type="eggNOG" id="COG2814">
    <property type="taxonomic scope" value="Bacteria"/>
</dbReference>
<feature type="transmembrane region" description="Helical" evidence="6">
    <location>
        <begin position="161"/>
        <end position="181"/>
    </location>
</feature>
<dbReference type="InterPro" id="IPR036259">
    <property type="entry name" value="MFS_trans_sf"/>
</dbReference>
<proteinExistence type="predicted"/>
<dbReference type="KEGG" id="fli:Fleli_3741"/>
<evidence type="ECO:0000256" key="6">
    <source>
        <dbReference type="SAM" id="Phobius"/>
    </source>
</evidence>
<dbReference type="InterPro" id="IPR020846">
    <property type="entry name" value="MFS_dom"/>
</dbReference>
<dbReference type="EMBL" id="CP003345">
    <property type="protein sequence ID" value="AFM06053.1"/>
    <property type="molecule type" value="Genomic_DNA"/>
</dbReference>
<dbReference type="CDD" id="cd17324">
    <property type="entry name" value="MFS_NepI_like"/>
    <property type="match status" value="1"/>
</dbReference>
<dbReference type="HOGENOM" id="CLU_001265_61_5_10"/>
<evidence type="ECO:0000313" key="8">
    <source>
        <dbReference type="EMBL" id="AFM06053.1"/>
    </source>
</evidence>
<comment type="subcellular location">
    <subcellularLocation>
        <location evidence="1">Cell membrane</location>
        <topology evidence="1">Multi-pass membrane protein</topology>
    </subcellularLocation>
</comment>